<dbReference type="SUPFAM" id="SSF50978">
    <property type="entry name" value="WD40 repeat-like"/>
    <property type="match status" value="1"/>
</dbReference>
<dbReference type="PRINTS" id="PR00320">
    <property type="entry name" value="GPROTEINBRPT"/>
</dbReference>
<dbReference type="Pfam" id="PF00400">
    <property type="entry name" value="WD40"/>
    <property type="match status" value="5"/>
</dbReference>
<keyword evidence="1 3" id="KW-0853">WD repeat</keyword>
<protein>
    <recommendedName>
        <fullName evidence="7">WD40 repeat domain-containing protein</fullName>
    </recommendedName>
</protein>
<feature type="repeat" description="WD" evidence="3">
    <location>
        <begin position="301"/>
        <end position="335"/>
    </location>
</feature>
<dbReference type="InterPro" id="IPR036322">
    <property type="entry name" value="WD40_repeat_dom_sf"/>
</dbReference>
<dbReference type="Gene3D" id="2.130.10.10">
    <property type="entry name" value="YVTN repeat-like/Quinoprotein amine dehydrogenase"/>
    <property type="match status" value="3"/>
</dbReference>
<proteinExistence type="predicted"/>
<keyword evidence="6" id="KW-1185">Reference proteome</keyword>
<evidence type="ECO:0000256" key="3">
    <source>
        <dbReference type="PROSITE-ProRule" id="PRU00221"/>
    </source>
</evidence>
<evidence type="ECO:0000313" key="6">
    <source>
        <dbReference type="Proteomes" id="UP001165122"/>
    </source>
</evidence>
<keyword evidence="2" id="KW-0677">Repeat</keyword>
<organism evidence="5 6">
    <name type="scientific">Triparma laevis f. longispina</name>
    <dbReference type="NCBI Taxonomy" id="1714387"/>
    <lineage>
        <taxon>Eukaryota</taxon>
        <taxon>Sar</taxon>
        <taxon>Stramenopiles</taxon>
        <taxon>Ochrophyta</taxon>
        <taxon>Bolidophyceae</taxon>
        <taxon>Parmales</taxon>
        <taxon>Triparmaceae</taxon>
        <taxon>Triparma</taxon>
    </lineage>
</organism>
<dbReference type="SMART" id="SM00320">
    <property type="entry name" value="WD40"/>
    <property type="match status" value="6"/>
</dbReference>
<dbReference type="OrthoDB" id="202197at2759"/>
<feature type="repeat" description="WD" evidence="3">
    <location>
        <begin position="259"/>
        <end position="300"/>
    </location>
</feature>
<dbReference type="PROSITE" id="PS50082">
    <property type="entry name" value="WD_REPEATS_2"/>
    <property type="match status" value="3"/>
</dbReference>
<dbReference type="InterPro" id="IPR019775">
    <property type="entry name" value="WD40_repeat_CS"/>
</dbReference>
<dbReference type="CDD" id="cd00200">
    <property type="entry name" value="WD40"/>
    <property type="match status" value="1"/>
</dbReference>
<evidence type="ECO:0000256" key="2">
    <source>
        <dbReference type="ARBA" id="ARBA00022737"/>
    </source>
</evidence>
<feature type="chain" id="PRO_5040846020" description="WD40 repeat domain-containing protein" evidence="4">
    <location>
        <begin position="30"/>
        <end position="353"/>
    </location>
</feature>
<evidence type="ECO:0000256" key="4">
    <source>
        <dbReference type="SAM" id="SignalP"/>
    </source>
</evidence>
<evidence type="ECO:0000313" key="5">
    <source>
        <dbReference type="EMBL" id="GMH76163.1"/>
    </source>
</evidence>
<evidence type="ECO:0008006" key="7">
    <source>
        <dbReference type="Google" id="ProtNLM"/>
    </source>
</evidence>
<dbReference type="InterPro" id="IPR020472">
    <property type="entry name" value="WD40_PAC1"/>
</dbReference>
<name>A0A9W7AW53_9STRA</name>
<dbReference type="Proteomes" id="UP001165122">
    <property type="component" value="Unassembled WGS sequence"/>
</dbReference>
<gene>
    <name evidence="5" type="ORF">TrLO_g11062</name>
</gene>
<dbReference type="PANTHER" id="PTHR19848:SF8">
    <property type="entry name" value="F-BOX AND WD REPEAT DOMAIN CONTAINING 7"/>
    <property type="match status" value="1"/>
</dbReference>
<dbReference type="PROSITE" id="PS00678">
    <property type="entry name" value="WD_REPEATS_1"/>
    <property type="match status" value="2"/>
</dbReference>
<keyword evidence="4" id="KW-0732">Signal</keyword>
<feature type="signal peptide" evidence="4">
    <location>
        <begin position="1"/>
        <end position="29"/>
    </location>
</feature>
<dbReference type="EMBL" id="BRXW01000750">
    <property type="protein sequence ID" value="GMH76163.1"/>
    <property type="molecule type" value="Genomic_DNA"/>
</dbReference>
<feature type="repeat" description="WD" evidence="3">
    <location>
        <begin position="102"/>
        <end position="137"/>
    </location>
</feature>
<dbReference type="InterPro" id="IPR015943">
    <property type="entry name" value="WD40/YVTN_repeat-like_dom_sf"/>
</dbReference>
<reference evidence="6" key="1">
    <citation type="journal article" date="2023" name="Commun. Biol.">
        <title>Genome analysis of Parmales, the sister group of diatoms, reveals the evolutionary specialization of diatoms from phago-mixotrophs to photoautotrophs.</title>
        <authorList>
            <person name="Ban H."/>
            <person name="Sato S."/>
            <person name="Yoshikawa S."/>
            <person name="Yamada K."/>
            <person name="Nakamura Y."/>
            <person name="Ichinomiya M."/>
            <person name="Sato N."/>
            <person name="Blanc-Mathieu R."/>
            <person name="Endo H."/>
            <person name="Kuwata A."/>
            <person name="Ogata H."/>
        </authorList>
    </citation>
    <scope>NUCLEOTIDE SEQUENCE [LARGE SCALE GENOMIC DNA]</scope>
    <source>
        <strain evidence="6">NIES 3700</strain>
    </source>
</reference>
<accession>A0A9W7AW53</accession>
<evidence type="ECO:0000256" key="1">
    <source>
        <dbReference type="ARBA" id="ARBA00022574"/>
    </source>
</evidence>
<comment type="caution">
    <text evidence="5">The sequence shown here is derived from an EMBL/GenBank/DDBJ whole genome shotgun (WGS) entry which is preliminary data.</text>
</comment>
<dbReference type="PANTHER" id="PTHR19848">
    <property type="entry name" value="WD40 REPEAT PROTEIN"/>
    <property type="match status" value="1"/>
</dbReference>
<dbReference type="InterPro" id="IPR001680">
    <property type="entry name" value="WD40_rpt"/>
</dbReference>
<dbReference type="PROSITE" id="PS50294">
    <property type="entry name" value="WD_REPEATS_REGION"/>
    <property type="match status" value="3"/>
</dbReference>
<sequence>MDAMNHRSINLVFLCGVSLTLVSLSPARTYTGIELCETEVETAPPGMKRLEETLNLVRWTLRNDGQISFLAFNPQTSELYAGSHDKKIYAVDLSTSTITNTFEGHTDWVYDLAVSPNGTALISVSDGKSARIWDISNEGGGGKEVKVIEEDDYIRSVTISPDSTYFCTGGYKTIDVYDMSEGDYELLTKLEGNYATSDDETVRVWIVELGALLRTMKSPKMTDVKGVSYGSDNTILSASTDGRVRAWNLGAKAQEPLKLEGHSNRVYAVAISSDGSTVISGSHDSSVRVWDAPTGEQKALLEGHTERVFSVDISKDGKLAISGSFDKTVIIWSLEGEAKELKKRRVVGHLLSL</sequence>
<dbReference type="AlphaFoldDB" id="A0A9W7AW53"/>